<feature type="transmembrane region" description="Helical" evidence="6">
    <location>
        <begin position="88"/>
        <end position="109"/>
    </location>
</feature>
<feature type="transmembrane region" description="Helical" evidence="6">
    <location>
        <begin position="115"/>
        <end position="137"/>
    </location>
</feature>
<keyword evidence="3 6" id="KW-0812">Transmembrane</keyword>
<feature type="non-terminal residue" evidence="8">
    <location>
        <position position="1"/>
    </location>
</feature>
<dbReference type="AlphaFoldDB" id="A0A0F8XKM5"/>
<evidence type="ECO:0000256" key="2">
    <source>
        <dbReference type="ARBA" id="ARBA00022475"/>
    </source>
</evidence>
<keyword evidence="4 6" id="KW-1133">Transmembrane helix</keyword>
<evidence type="ECO:0000256" key="3">
    <source>
        <dbReference type="ARBA" id="ARBA00022692"/>
    </source>
</evidence>
<accession>A0A0F8XKM5</accession>
<evidence type="ECO:0000256" key="5">
    <source>
        <dbReference type="ARBA" id="ARBA00023136"/>
    </source>
</evidence>
<feature type="transmembrane region" description="Helical" evidence="6">
    <location>
        <begin position="64"/>
        <end position="81"/>
    </location>
</feature>
<keyword evidence="2" id="KW-1003">Cell membrane</keyword>
<dbReference type="InterPro" id="IPR051605">
    <property type="entry name" value="CstA"/>
</dbReference>
<sequence>FGVIAAPITSGDTAFRSVRLMIADTFGFSQKRLTQRLIITIPVFIVALALIQFDFAIIWRYFGWSNQVLATIVLWAVVAYMQKQEKSIWFVLAPATFMTSVVVTYILVAPEGFRIPFAYSLTLGVIVSVFLCISFILRGQVNTVKKHIIPKRWTSILKVKQMNKN</sequence>
<dbReference type="GO" id="GO:0009267">
    <property type="term" value="P:cellular response to starvation"/>
    <property type="evidence" value="ECO:0007669"/>
    <property type="project" value="InterPro"/>
</dbReference>
<name>A0A0F8XKM5_9ZZZZ</name>
<evidence type="ECO:0000256" key="1">
    <source>
        <dbReference type="ARBA" id="ARBA00004651"/>
    </source>
</evidence>
<dbReference type="InterPro" id="IPR003706">
    <property type="entry name" value="CstA_N"/>
</dbReference>
<reference evidence="8" key="1">
    <citation type="journal article" date="2015" name="Nature">
        <title>Complex archaea that bridge the gap between prokaryotes and eukaryotes.</title>
        <authorList>
            <person name="Spang A."/>
            <person name="Saw J.H."/>
            <person name="Jorgensen S.L."/>
            <person name="Zaremba-Niedzwiedzka K."/>
            <person name="Martijn J."/>
            <person name="Lind A.E."/>
            <person name="van Eijk R."/>
            <person name="Schleper C."/>
            <person name="Guy L."/>
            <person name="Ettema T.J."/>
        </authorList>
    </citation>
    <scope>NUCLEOTIDE SEQUENCE</scope>
</reference>
<dbReference type="PANTHER" id="PTHR30252">
    <property type="entry name" value="INNER MEMBRANE PEPTIDE TRANSPORTER"/>
    <property type="match status" value="1"/>
</dbReference>
<proteinExistence type="predicted"/>
<protein>
    <recommendedName>
        <fullName evidence="7">CstA N-terminal domain-containing protein</fullName>
    </recommendedName>
</protein>
<evidence type="ECO:0000256" key="4">
    <source>
        <dbReference type="ARBA" id="ARBA00022989"/>
    </source>
</evidence>
<keyword evidence="5 6" id="KW-0472">Membrane</keyword>
<comment type="caution">
    <text evidence="8">The sequence shown here is derived from an EMBL/GenBank/DDBJ whole genome shotgun (WGS) entry which is preliminary data.</text>
</comment>
<evidence type="ECO:0000259" key="7">
    <source>
        <dbReference type="Pfam" id="PF02554"/>
    </source>
</evidence>
<feature type="transmembrane region" description="Helical" evidence="6">
    <location>
        <begin position="37"/>
        <end position="58"/>
    </location>
</feature>
<dbReference type="PANTHER" id="PTHR30252:SF4">
    <property type="entry name" value="CARBON STARVATION"/>
    <property type="match status" value="1"/>
</dbReference>
<organism evidence="8">
    <name type="scientific">marine sediment metagenome</name>
    <dbReference type="NCBI Taxonomy" id="412755"/>
    <lineage>
        <taxon>unclassified sequences</taxon>
        <taxon>metagenomes</taxon>
        <taxon>ecological metagenomes</taxon>
    </lineage>
</organism>
<dbReference type="GO" id="GO:0005886">
    <property type="term" value="C:plasma membrane"/>
    <property type="evidence" value="ECO:0007669"/>
    <property type="project" value="UniProtKB-SubCell"/>
</dbReference>
<comment type="subcellular location">
    <subcellularLocation>
        <location evidence="1">Cell membrane</location>
        <topology evidence="1">Multi-pass membrane protein</topology>
    </subcellularLocation>
</comment>
<dbReference type="Pfam" id="PF02554">
    <property type="entry name" value="CstA"/>
    <property type="match status" value="1"/>
</dbReference>
<feature type="domain" description="CstA N-terminal" evidence="7">
    <location>
        <begin position="8"/>
        <end position="103"/>
    </location>
</feature>
<evidence type="ECO:0000313" key="8">
    <source>
        <dbReference type="EMBL" id="KKK69453.1"/>
    </source>
</evidence>
<dbReference type="EMBL" id="LAZR01058644">
    <property type="protein sequence ID" value="KKK69453.1"/>
    <property type="molecule type" value="Genomic_DNA"/>
</dbReference>
<evidence type="ECO:0000256" key="6">
    <source>
        <dbReference type="SAM" id="Phobius"/>
    </source>
</evidence>
<gene>
    <name evidence="8" type="ORF">LCGC14_2933890</name>
</gene>